<dbReference type="SUPFAM" id="SSF51430">
    <property type="entry name" value="NAD(P)-linked oxidoreductase"/>
    <property type="match status" value="1"/>
</dbReference>
<evidence type="ECO:0000313" key="5">
    <source>
        <dbReference type="EMBL" id="CAF3703959.1"/>
    </source>
</evidence>
<dbReference type="Proteomes" id="UP000663860">
    <property type="component" value="Unassembled WGS sequence"/>
</dbReference>
<evidence type="ECO:0000256" key="2">
    <source>
        <dbReference type="ARBA" id="ARBA00038157"/>
    </source>
</evidence>
<evidence type="ECO:0000259" key="3">
    <source>
        <dbReference type="Pfam" id="PF00248"/>
    </source>
</evidence>
<evidence type="ECO:0000313" key="6">
    <source>
        <dbReference type="Proteomes" id="UP000663860"/>
    </source>
</evidence>
<evidence type="ECO:0000256" key="1">
    <source>
        <dbReference type="ARBA" id="ARBA00023002"/>
    </source>
</evidence>
<dbReference type="PANTHER" id="PTHR43364:SF4">
    <property type="entry name" value="NAD(P)-LINKED OXIDOREDUCTASE SUPERFAMILY PROTEIN"/>
    <property type="match status" value="1"/>
</dbReference>
<dbReference type="CDD" id="cd19075">
    <property type="entry name" value="AKR_AKR7A1-5"/>
    <property type="match status" value="1"/>
</dbReference>
<gene>
    <name evidence="4" type="ORF">IZO911_LOCUS39965</name>
    <name evidence="5" type="ORF">KXQ929_LOCUS11250</name>
</gene>
<feature type="domain" description="NADP-dependent oxidoreductase" evidence="3">
    <location>
        <begin position="7"/>
        <end position="304"/>
    </location>
</feature>
<comment type="caution">
    <text evidence="4">The sequence shown here is derived from an EMBL/GenBank/DDBJ whole genome shotgun (WGS) entry which is preliminary data.</text>
</comment>
<comment type="similarity">
    <text evidence="2">Belongs to the aldo/keto reductase family. Aldo/keto reductase 2 subfamily.</text>
</comment>
<dbReference type="GO" id="GO:0016491">
    <property type="term" value="F:oxidoreductase activity"/>
    <property type="evidence" value="ECO:0007669"/>
    <property type="project" value="UniProtKB-KW"/>
</dbReference>
<accession>A0A815LGI7</accession>
<dbReference type="Pfam" id="PF00248">
    <property type="entry name" value="Aldo_ket_red"/>
    <property type="match status" value="1"/>
</dbReference>
<dbReference type="InterPro" id="IPR023210">
    <property type="entry name" value="NADP_OxRdtase_dom"/>
</dbReference>
<evidence type="ECO:0000313" key="4">
    <source>
        <dbReference type="EMBL" id="CAF1409026.1"/>
    </source>
</evidence>
<sequence>MSKVKRVFGTANFTKIGKGFNTSEQVSEILHILKENGINEIDTSRRYGGGRSEELLGEVTEFQTFTVSTKANPFIDKLTKKNVNIQCDQSLKALKRSSVDIYYLHRPDPSTPIEETVEAINDLYQRRRFKRFGLSNFTAEGVERIYNICKQNNYILPSVYQGNYNAITRKSEQELFPLLTKLGIHFYAYSPLAGGFLVKTSDQIKHGQDTSRFNTSTVIGQVYTNLYCKQTFFSALEAFHKRCEKYHIKPAEVCFSWLLNHSLLKEGDAIILGVSSIEQLMESIHDSRGIPLNADMIQALEDLWKVVQNEAPSYYI</sequence>
<dbReference type="AlphaFoldDB" id="A0A815LGI7"/>
<protein>
    <recommendedName>
        <fullName evidence="3">NADP-dependent oxidoreductase domain-containing protein</fullName>
    </recommendedName>
</protein>
<name>A0A815LGI7_9BILA</name>
<reference evidence="4" key="1">
    <citation type="submission" date="2021-02" db="EMBL/GenBank/DDBJ databases">
        <authorList>
            <person name="Nowell W R."/>
        </authorList>
    </citation>
    <scope>NUCLEOTIDE SEQUENCE</scope>
</reference>
<dbReference type="Gene3D" id="3.20.20.100">
    <property type="entry name" value="NADP-dependent oxidoreductase domain"/>
    <property type="match status" value="1"/>
</dbReference>
<proteinExistence type="inferred from homology"/>
<dbReference type="EMBL" id="CAJOBB010000549">
    <property type="protein sequence ID" value="CAF3703959.1"/>
    <property type="molecule type" value="Genomic_DNA"/>
</dbReference>
<keyword evidence="1" id="KW-0560">Oxidoreductase</keyword>
<dbReference type="Proteomes" id="UP000663868">
    <property type="component" value="Unassembled WGS sequence"/>
</dbReference>
<dbReference type="PANTHER" id="PTHR43364">
    <property type="entry name" value="NADH-SPECIFIC METHYLGLYOXAL REDUCTASE-RELATED"/>
    <property type="match status" value="1"/>
</dbReference>
<dbReference type="EMBL" id="CAJNOE010001287">
    <property type="protein sequence ID" value="CAF1409026.1"/>
    <property type="molecule type" value="Genomic_DNA"/>
</dbReference>
<dbReference type="InterPro" id="IPR036812">
    <property type="entry name" value="NAD(P)_OxRdtase_dom_sf"/>
</dbReference>
<dbReference type="InterPro" id="IPR050523">
    <property type="entry name" value="AKR_Detox_Biosynth"/>
</dbReference>
<organism evidence="4 6">
    <name type="scientific">Adineta steineri</name>
    <dbReference type="NCBI Taxonomy" id="433720"/>
    <lineage>
        <taxon>Eukaryota</taxon>
        <taxon>Metazoa</taxon>
        <taxon>Spiralia</taxon>
        <taxon>Gnathifera</taxon>
        <taxon>Rotifera</taxon>
        <taxon>Eurotatoria</taxon>
        <taxon>Bdelloidea</taxon>
        <taxon>Adinetida</taxon>
        <taxon>Adinetidae</taxon>
        <taxon>Adineta</taxon>
    </lineage>
</organism>